<evidence type="ECO:0000313" key="3">
    <source>
        <dbReference type="EMBL" id="CAC5385406.1"/>
    </source>
</evidence>
<proteinExistence type="predicted"/>
<gene>
    <name evidence="3" type="ORF">MCOR_20952</name>
</gene>
<feature type="coiled-coil region" evidence="1">
    <location>
        <begin position="138"/>
        <end position="165"/>
    </location>
</feature>
<keyword evidence="4" id="KW-1185">Reference proteome</keyword>
<evidence type="ECO:0000259" key="2">
    <source>
        <dbReference type="Pfam" id="PF18738"/>
    </source>
</evidence>
<accession>A0A6J8BP71</accession>
<dbReference type="Pfam" id="PF18738">
    <property type="entry name" value="HEPN_DZIP3"/>
    <property type="match status" value="1"/>
</dbReference>
<dbReference type="EMBL" id="CACVKT020003706">
    <property type="protein sequence ID" value="CAC5385406.1"/>
    <property type="molecule type" value="Genomic_DNA"/>
</dbReference>
<protein>
    <recommendedName>
        <fullName evidence="2">DZIP3-like HEPN domain-containing protein</fullName>
    </recommendedName>
</protein>
<keyword evidence="1" id="KW-0175">Coiled coil</keyword>
<evidence type="ECO:0000256" key="1">
    <source>
        <dbReference type="SAM" id="Coils"/>
    </source>
</evidence>
<sequence>MAPLSEEEENYVRLALLLKGVTPRAVRTYFDREFPPTFLPSTLNKNYNTILDLKLKRIINQAQWNLLIPRNGETTPESDLARIKCYRNRLAHHDSNTIETAYFNAAWREISDAVHRLGGQPMYQECQDLKVKILDQSNQEIIFEIKQSLEEMKELRRTIDNLGTEHSKVTGHLRELQDSNRFLHNSHSALDNEHAKVTDNLRELQTSYNTLQAEHSTAVQNLRSLQDSQSTLQNEHSKVTEILKDPVPWNIGGQIKDELEKWKEDDDTYIQTEAAKTILELIKERDLVVVTASSVCGKSSLSKNTKQNVVDFFKNPFTVYKEEIDKLLTEGAHGKYCALALCVMFNNYLKEEWLIEDVHKDIKQIIQNTYEACKVVKGTSRLVIRDELDSLNNTFIRKDGEVYRTIHDKLFDFLAFYFGGVMIHCLINNAVSRFIRERFLFENIWTRDEFTIIVPERYQQIYIKRMVDDWSKGNIVDVFCNINMDSQFFRQKFLLHINGLEILLQKQLASSFDIYSNSSPLIQCCFCRRY</sequence>
<evidence type="ECO:0000313" key="4">
    <source>
        <dbReference type="Proteomes" id="UP000507470"/>
    </source>
</evidence>
<feature type="domain" description="DZIP3-like HEPN" evidence="2">
    <location>
        <begin position="69"/>
        <end position="140"/>
    </location>
</feature>
<organism evidence="3 4">
    <name type="scientific">Mytilus coruscus</name>
    <name type="common">Sea mussel</name>
    <dbReference type="NCBI Taxonomy" id="42192"/>
    <lineage>
        <taxon>Eukaryota</taxon>
        <taxon>Metazoa</taxon>
        <taxon>Spiralia</taxon>
        <taxon>Lophotrochozoa</taxon>
        <taxon>Mollusca</taxon>
        <taxon>Bivalvia</taxon>
        <taxon>Autobranchia</taxon>
        <taxon>Pteriomorphia</taxon>
        <taxon>Mytilida</taxon>
        <taxon>Mytiloidea</taxon>
        <taxon>Mytilidae</taxon>
        <taxon>Mytilinae</taxon>
        <taxon>Mytilus</taxon>
    </lineage>
</organism>
<reference evidence="3 4" key="1">
    <citation type="submission" date="2020-06" db="EMBL/GenBank/DDBJ databases">
        <authorList>
            <person name="Li R."/>
            <person name="Bekaert M."/>
        </authorList>
    </citation>
    <scope>NUCLEOTIDE SEQUENCE [LARGE SCALE GENOMIC DNA]</scope>
    <source>
        <strain evidence="4">wild</strain>
    </source>
</reference>
<dbReference type="OrthoDB" id="6083162at2759"/>
<dbReference type="Proteomes" id="UP000507470">
    <property type="component" value="Unassembled WGS sequence"/>
</dbReference>
<name>A0A6J8BP71_MYTCO</name>
<dbReference type="AlphaFoldDB" id="A0A6J8BP71"/>
<dbReference type="InterPro" id="IPR041249">
    <property type="entry name" value="HEPN_DZIP3"/>
</dbReference>